<dbReference type="InterPro" id="IPR050626">
    <property type="entry name" value="Peptidase_M16"/>
</dbReference>
<dbReference type="RefSeq" id="WP_418160076.1">
    <property type="nucleotide sequence ID" value="NZ_JBBLZC010000013.1"/>
</dbReference>
<evidence type="ECO:0000256" key="2">
    <source>
        <dbReference type="ARBA" id="ARBA00022670"/>
    </source>
</evidence>
<keyword evidence="2" id="KW-0645">Protease</keyword>
<comment type="caution">
    <text evidence="8">The sequence shown here is derived from an EMBL/GenBank/DDBJ whole genome shotgun (WGS) entry which is preliminary data.</text>
</comment>
<dbReference type="Gene3D" id="3.30.830.10">
    <property type="entry name" value="Metalloenzyme, LuxS/M16 peptidase-like"/>
    <property type="match status" value="2"/>
</dbReference>
<dbReference type="PANTHER" id="PTHR43690:SF17">
    <property type="entry name" value="PROTEIN YHJJ"/>
    <property type="match status" value="1"/>
</dbReference>
<dbReference type="InterPro" id="IPR007863">
    <property type="entry name" value="Peptidase_M16_C"/>
</dbReference>
<keyword evidence="5" id="KW-0482">Metalloprotease</keyword>
<name>A0ABU8XWA1_9PROT</name>
<evidence type="ECO:0000256" key="5">
    <source>
        <dbReference type="ARBA" id="ARBA00023049"/>
    </source>
</evidence>
<evidence type="ECO:0000256" key="3">
    <source>
        <dbReference type="ARBA" id="ARBA00022801"/>
    </source>
</evidence>
<keyword evidence="4" id="KW-0862">Zinc</keyword>
<protein>
    <submittedName>
        <fullName evidence="8">Pitrilysin family protein</fullName>
    </submittedName>
</protein>
<dbReference type="InterPro" id="IPR011765">
    <property type="entry name" value="Pept_M16_N"/>
</dbReference>
<gene>
    <name evidence="8" type="ORF">U1T56_13775</name>
</gene>
<proteinExistence type="inferred from homology"/>
<dbReference type="Proteomes" id="UP001375743">
    <property type="component" value="Unassembled WGS sequence"/>
</dbReference>
<dbReference type="Pfam" id="PF05193">
    <property type="entry name" value="Peptidase_M16_C"/>
    <property type="match status" value="1"/>
</dbReference>
<evidence type="ECO:0000256" key="4">
    <source>
        <dbReference type="ARBA" id="ARBA00022833"/>
    </source>
</evidence>
<comment type="similarity">
    <text evidence="1">Belongs to the peptidase M16 family.</text>
</comment>
<dbReference type="EMBL" id="JBBLZC010000013">
    <property type="protein sequence ID" value="MEK0084227.1"/>
    <property type="molecule type" value="Genomic_DNA"/>
</dbReference>
<evidence type="ECO:0000259" key="6">
    <source>
        <dbReference type="Pfam" id="PF00675"/>
    </source>
</evidence>
<feature type="domain" description="Peptidase M16 C-terminal" evidence="7">
    <location>
        <begin position="194"/>
        <end position="375"/>
    </location>
</feature>
<dbReference type="InterPro" id="IPR011249">
    <property type="entry name" value="Metalloenz_LuxS/M16"/>
</dbReference>
<dbReference type="SUPFAM" id="SSF63411">
    <property type="entry name" value="LuxS/MPP-like metallohydrolase"/>
    <property type="match status" value="2"/>
</dbReference>
<organism evidence="8 9">
    <name type="scientific">Benzoatithermus flavus</name>
    <dbReference type="NCBI Taxonomy" id="3108223"/>
    <lineage>
        <taxon>Bacteria</taxon>
        <taxon>Pseudomonadati</taxon>
        <taxon>Pseudomonadota</taxon>
        <taxon>Alphaproteobacteria</taxon>
        <taxon>Geminicoccales</taxon>
        <taxon>Geminicoccaceae</taxon>
        <taxon>Benzoatithermus</taxon>
    </lineage>
</organism>
<evidence type="ECO:0000313" key="9">
    <source>
        <dbReference type="Proteomes" id="UP001375743"/>
    </source>
</evidence>
<sequence>MIQPRSMVPVTGIGLHPESASAPSGVFHPETFGLDNGMEVVVVSNHRAPVVAHWVWYRVGSADSPLGKSGLPHFLEHLMFKGTREIPPGEFSKIVARHGGNDNAMTSYDATAYYQMIAKDRLELVMAMEADRMVNLDLSDEHVYPERDVILEERRSRVDNEPSSLLGEQLMAAQYLHHPYRLPVIGWFHEIASYTREDALDFYRRWYTPNNAILIVAGDITAEELRPLAERTYGRIAPRELPPRVRVAEPPQHAERRVVLHHERVRQPSFVRSYLAPSFNSEGKEHAYALEVLAEILGGGGTSRLYRSVVVEEGLAAGAGAFYRGISLDATTFRLYASPRPGVDMAALEAAMDRQVERVLEGGVEAAELKRTKQRMLAEAVYARDSLGGAARIFGSALTSGLGVTDVEAWPARIAAVSEEQVHAAARFVLRREHAVTGLLLPARAANPST</sequence>
<dbReference type="Pfam" id="PF00675">
    <property type="entry name" value="Peptidase_M16"/>
    <property type="match status" value="1"/>
</dbReference>
<feature type="domain" description="Peptidase M16 N-terminal" evidence="6">
    <location>
        <begin position="40"/>
        <end position="185"/>
    </location>
</feature>
<evidence type="ECO:0000256" key="1">
    <source>
        <dbReference type="ARBA" id="ARBA00007261"/>
    </source>
</evidence>
<dbReference type="PANTHER" id="PTHR43690">
    <property type="entry name" value="NARDILYSIN"/>
    <property type="match status" value="1"/>
</dbReference>
<keyword evidence="9" id="KW-1185">Reference proteome</keyword>
<evidence type="ECO:0000313" key="8">
    <source>
        <dbReference type="EMBL" id="MEK0084227.1"/>
    </source>
</evidence>
<accession>A0ABU8XWA1</accession>
<evidence type="ECO:0000259" key="7">
    <source>
        <dbReference type="Pfam" id="PF05193"/>
    </source>
</evidence>
<reference evidence="8 9" key="1">
    <citation type="submission" date="2024-01" db="EMBL/GenBank/DDBJ databases">
        <title>Multi-omics insights into the function and evolution of sodium benzoate biodegradation pathways in Benzoatithermus flavus gen. nov., sp. nov. from hot spring.</title>
        <authorList>
            <person name="Hu C.-J."/>
            <person name="Li W.-J."/>
        </authorList>
    </citation>
    <scope>NUCLEOTIDE SEQUENCE [LARGE SCALE GENOMIC DNA]</scope>
    <source>
        <strain evidence="8 9">SYSU G07066</strain>
    </source>
</reference>
<keyword evidence="3" id="KW-0378">Hydrolase</keyword>